<comment type="caution">
    <text evidence="2">The sequence shown here is derived from an EMBL/GenBank/DDBJ whole genome shotgun (WGS) entry which is preliminary data.</text>
</comment>
<accession>A0A9W8THW9</accession>
<evidence type="ECO:0000256" key="1">
    <source>
        <dbReference type="SAM" id="MobiDB-lite"/>
    </source>
</evidence>
<organism evidence="2 3">
    <name type="scientific">Xylaria arbuscula</name>
    <dbReference type="NCBI Taxonomy" id="114810"/>
    <lineage>
        <taxon>Eukaryota</taxon>
        <taxon>Fungi</taxon>
        <taxon>Dikarya</taxon>
        <taxon>Ascomycota</taxon>
        <taxon>Pezizomycotina</taxon>
        <taxon>Sordariomycetes</taxon>
        <taxon>Xylariomycetidae</taxon>
        <taxon>Xylariales</taxon>
        <taxon>Xylariaceae</taxon>
        <taxon>Xylaria</taxon>
    </lineage>
</organism>
<feature type="region of interest" description="Disordered" evidence="1">
    <location>
        <begin position="1"/>
        <end position="26"/>
    </location>
</feature>
<feature type="region of interest" description="Disordered" evidence="1">
    <location>
        <begin position="173"/>
        <end position="258"/>
    </location>
</feature>
<feature type="compositionally biased region" description="Low complexity" evidence="1">
    <location>
        <begin position="61"/>
        <end position="83"/>
    </location>
</feature>
<keyword evidence="3" id="KW-1185">Reference proteome</keyword>
<gene>
    <name evidence="2" type="ORF">NPX13_g10458</name>
</gene>
<dbReference type="AlphaFoldDB" id="A0A9W8THW9"/>
<feature type="compositionally biased region" description="Basic and acidic residues" evidence="1">
    <location>
        <begin position="146"/>
        <end position="156"/>
    </location>
</feature>
<feature type="compositionally biased region" description="Polar residues" evidence="1">
    <location>
        <begin position="1"/>
        <end position="13"/>
    </location>
</feature>
<name>A0A9W8THW9_9PEZI</name>
<feature type="compositionally biased region" description="Low complexity" evidence="1">
    <location>
        <begin position="212"/>
        <end position="228"/>
    </location>
</feature>
<feature type="region of interest" description="Disordered" evidence="1">
    <location>
        <begin position="292"/>
        <end position="318"/>
    </location>
</feature>
<dbReference type="Proteomes" id="UP001148614">
    <property type="component" value="Unassembled WGS sequence"/>
</dbReference>
<sequence>MPTSTESDNSSTRVRGDVEPVPRGGDIGELPFVFHCDEFEELASNRVSSPWSECGDDDDGNNTQNDGQCPEIDPAPVAQVDPAPETPTTTPHIEDEERPRTMTIPIRGGRPQGQPSPIVRQANSSQSPVSVARQPSETVLRLCRPQRQESAEEARIRTARENITHWVREYMTRPAALAQREPTTGRERPSTSSAGQTTSTPPVIPPIPPQVPTTQSSSSPIARSPRPAHFSSPNPPSIFEPPCVFRPANAPGSAQSLSQQGAMYAAEWESNARAAAVYTAYDQGYARGLEAGRAEGSQRTAQRVVLRPNRPRGRGLSG</sequence>
<proteinExistence type="predicted"/>
<evidence type="ECO:0000313" key="3">
    <source>
        <dbReference type="Proteomes" id="UP001148614"/>
    </source>
</evidence>
<feature type="compositionally biased region" description="Polar residues" evidence="1">
    <location>
        <begin position="121"/>
        <end position="137"/>
    </location>
</feature>
<reference evidence="2" key="1">
    <citation type="submission" date="2022-07" db="EMBL/GenBank/DDBJ databases">
        <title>Genome Sequence of Xylaria arbuscula.</title>
        <authorList>
            <person name="Buettner E."/>
        </authorList>
    </citation>
    <scope>NUCLEOTIDE SEQUENCE</scope>
    <source>
        <strain evidence="2">VT107</strain>
    </source>
</reference>
<protein>
    <submittedName>
        <fullName evidence="2">Uncharacterized protein</fullName>
    </submittedName>
</protein>
<feature type="region of interest" description="Disordered" evidence="1">
    <location>
        <begin position="44"/>
        <end position="156"/>
    </location>
</feature>
<evidence type="ECO:0000313" key="2">
    <source>
        <dbReference type="EMBL" id="KAJ3555002.1"/>
    </source>
</evidence>
<feature type="compositionally biased region" description="Basic residues" evidence="1">
    <location>
        <begin position="309"/>
        <end position="318"/>
    </location>
</feature>
<feature type="compositionally biased region" description="Pro residues" evidence="1">
    <location>
        <begin position="202"/>
        <end position="211"/>
    </location>
</feature>
<dbReference type="EMBL" id="JANPWZ010002959">
    <property type="protein sequence ID" value="KAJ3555002.1"/>
    <property type="molecule type" value="Genomic_DNA"/>
</dbReference>